<reference evidence="1" key="1">
    <citation type="submission" date="2022-12" db="EMBL/GenBank/DDBJ databases">
        <authorList>
            <person name="Petersen C."/>
        </authorList>
    </citation>
    <scope>NUCLEOTIDE SEQUENCE</scope>
    <source>
        <strain evidence="1">IBT 30728</strain>
    </source>
</reference>
<evidence type="ECO:0000313" key="2">
    <source>
        <dbReference type="Proteomes" id="UP001148312"/>
    </source>
</evidence>
<comment type="caution">
    <text evidence="1">The sequence shown here is derived from an EMBL/GenBank/DDBJ whole genome shotgun (WGS) entry which is preliminary data.</text>
</comment>
<accession>A0A9X0BT11</accession>
<evidence type="ECO:0000313" key="1">
    <source>
        <dbReference type="EMBL" id="KAJ5483097.1"/>
    </source>
</evidence>
<dbReference type="AlphaFoldDB" id="A0A9X0BT11"/>
<proteinExistence type="predicted"/>
<gene>
    <name evidence="1" type="ORF">N7539_006543</name>
</gene>
<dbReference type="Proteomes" id="UP001148312">
    <property type="component" value="Unassembled WGS sequence"/>
</dbReference>
<sequence length="259" mass="27825">MSAVAGSLGDSTSEASLDNNGLVFTRSIHQYSGLCYTNDHKWCSFLRSALSSPSTGPDQTNFETFASSLDSCDAIPWTIVNLGWGKSQSPQAAVPRGLVLFFISWLRVIHVGLRIELGLVAWSRPGPLPTVPSSTRVYHVSHATNASPRCLLKNSRPCHVITPPGGNGLITSSTRHQQSLLIPVTLTRSPVLALPGGQHGLDKFSAANDRSHEDSLTHFRLKCLAQGLVSTPAIGPQIGGFAMDYPHSTVNPVWHSNPL</sequence>
<organism evidence="1 2">
    <name type="scientific">Penicillium diatomitis</name>
    <dbReference type="NCBI Taxonomy" id="2819901"/>
    <lineage>
        <taxon>Eukaryota</taxon>
        <taxon>Fungi</taxon>
        <taxon>Dikarya</taxon>
        <taxon>Ascomycota</taxon>
        <taxon>Pezizomycotina</taxon>
        <taxon>Eurotiomycetes</taxon>
        <taxon>Eurotiomycetidae</taxon>
        <taxon>Eurotiales</taxon>
        <taxon>Aspergillaceae</taxon>
        <taxon>Penicillium</taxon>
    </lineage>
</organism>
<protein>
    <submittedName>
        <fullName evidence="1">Uncharacterized protein</fullName>
    </submittedName>
</protein>
<name>A0A9X0BT11_9EURO</name>
<reference evidence="1" key="2">
    <citation type="journal article" date="2023" name="IMA Fungus">
        <title>Comparative genomic study of the Penicillium genus elucidates a diverse pangenome and 15 lateral gene transfer events.</title>
        <authorList>
            <person name="Petersen C."/>
            <person name="Sorensen T."/>
            <person name="Nielsen M.R."/>
            <person name="Sondergaard T.E."/>
            <person name="Sorensen J.L."/>
            <person name="Fitzpatrick D.A."/>
            <person name="Frisvad J.C."/>
            <person name="Nielsen K.L."/>
        </authorList>
    </citation>
    <scope>NUCLEOTIDE SEQUENCE</scope>
    <source>
        <strain evidence="1">IBT 30728</strain>
    </source>
</reference>
<dbReference type="EMBL" id="JAPWDQ010000008">
    <property type="protein sequence ID" value="KAJ5483097.1"/>
    <property type="molecule type" value="Genomic_DNA"/>
</dbReference>
<keyword evidence="2" id="KW-1185">Reference proteome</keyword>
<dbReference type="GeneID" id="81626394"/>
<dbReference type="RefSeq" id="XP_056789069.1">
    <property type="nucleotide sequence ID" value="XM_056936145.1"/>
</dbReference>